<evidence type="ECO:0000313" key="2">
    <source>
        <dbReference type="EMBL" id="MBB0247331.1"/>
    </source>
</evidence>
<name>A0A7W3Y4B1_9ACTN</name>
<dbReference type="GO" id="GO:0016740">
    <property type="term" value="F:transferase activity"/>
    <property type="evidence" value="ECO:0007669"/>
    <property type="project" value="UniProtKB-KW"/>
</dbReference>
<proteinExistence type="predicted"/>
<protein>
    <submittedName>
        <fullName evidence="2">GNAT family N-acetyltransferase</fullName>
    </submittedName>
</protein>
<feature type="domain" description="BioF2-like acetyltransferase" evidence="1">
    <location>
        <begin position="44"/>
        <end position="179"/>
    </location>
</feature>
<reference evidence="3" key="1">
    <citation type="submission" date="2019-10" db="EMBL/GenBank/DDBJ databases">
        <title>Streptomyces sp. nov., a novel actinobacterium isolated from alkaline environment.</title>
        <authorList>
            <person name="Golinska P."/>
        </authorList>
    </citation>
    <scope>NUCLEOTIDE SEQUENCE [LARGE SCALE GENOMIC DNA]</scope>
    <source>
        <strain evidence="3">DSM 42118</strain>
    </source>
</reference>
<organism evidence="2 3">
    <name type="scientific">Streptomyces alkaliphilus</name>
    <dbReference type="NCBI Taxonomy" id="1472722"/>
    <lineage>
        <taxon>Bacteria</taxon>
        <taxon>Bacillati</taxon>
        <taxon>Actinomycetota</taxon>
        <taxon>Actinomycetes</taxon>
        <taxon>Kitasatosporales</taxon>
        <taxon>Streptomycetaceae</taxon>
        <taxon>Streptomyces</taxon>
    </lineage>
</organism>
<evidence type="ECO:0000259" key="1">
    <source>
        <dbReference type="Pfam" id="PF13480"/>
    </source>
</evidence>
<dbReference type="EMBL" id="VKHT01001607">
    <property type="protein sequence ID" value="MBB0247331.1"/>
    <property type="molecule type" value="Genomic_DNA"/>
</dbReference>
<dbReference type="Pfam" id="PF13480">
    <property type="entry name" value="Acetyltransf_6"/>
    <property type="match status" value="1"/>
</dbReference>
<dbReference type="SUPFAM" id="SSF55729">
    <property type="entry name" value="Acyl-CoA N-acyltransferases (Nat)"/>
    <property type="match status" value="1"/>
</dbReference>
<dbReference type="InterPro" id="IPR038740">
    <property type="entry name" value="BioF2-like_GNAT_dom"/>
</dbReference>
<comment type="caution">
    <text evidence="2">The sequence shown here is derived from an EMBL/GenBank/DDBJ whole genome shotgun (WGS) entry which is preliminary data.</text>
</comment>
<dbReference type="InterPro" id="IPR016181">
    <property type="entry name" value="Acyl_CoA_acyltransferase"/>
</dbReference>
<dbReference type="AlphaFoldDB" id="A0A7W3Y4B1"/>
<sequence>PEQAAALTAAAPPGVTALDLGTDVAFTRPLGANAERWWAGIPQKYRSDARRTWRRGTDTGLTLAPYTGAAALPHLPYFTELANGTADRHGTRLYGPEMFEHLTDVPGAVLLAARDGDRLVGGFYGWLHRRCLYLWACGIDYRHPAAHRVYKWLLTESALWAIDRGAHTLDLGRANYAAKLRVGCRPQPLRTVVFLPRPEPATVTALSALARRLG</sequence>
<evidence type="ECO:0000313" key="3">
    <source>
        <dbReference type="Proteomes" id="UP000538929"/>
    </source>
</evidence>
<accession>A0A7W3Y4B1</accession>
<dbReference type="Proteomes" id="UP000538929">
    <property type="component" value="Unassembled WGS sequence"/>
</dbReference>
<keyword evidence="2" id="KW-0808">Transferase</keyword>
<gene>
    <name evidence="2" type="ORF">FNQ90_25220</name>
</gene>
<feature type="non-terminal residue" evidence="2">
    <location>
        <position position="1"/>
    </location>
</feature>
<keyword evidence="3" id="KW-1185">Reference proteome</keyword>
<feature type="non-terminal residue" evidence="2">
    <location>
        <position position="214"/>
    </location>
</feature>
<dbReference type="RefSeq" id="WP_182608527.1">
    <property type="nucleotide sequence ID" value="NZ_VKHT01001607.1"/>
</dbReference>
<dbReference type="Gene3D" id="3.40.630.30">
    <property type="match status" value="1"/>
</dbReference>